<gene>
    <name evidence="7" type="ORF">CLM73_28150</name>
</gene>
<feature type="transmembrane region" description="Helical" evidence="6">
    <location>
        <begin position="25"/>
        <end position="46"/>
    </location>
</feature>
<dbReference type="OrthoDB" id="8766744at2"/>
<dbReference type="Proteomes" id="UP000239477">
    <property type="component" value="Chromosome"/>
</dbReference>
<evidence type="ECO:0000256" key="2">
    <source>
        <dbReference type="ARBA" id="ARBA00022475"/>
    </source>
</evidence>
<dbReference type="PANTHER" id="PTHR30250">
    <property type="entry name" value="PST FAMILY PREDICTED COLANIC ACID TRANSPORTER"/>
    <property type="match status" value="1"/>
</dbReference>
<evidence type="ECO:0000256" key="5">
    <source>
        <dbReference type="ARBA" id="ARBA00023136"/>
    </source>
</evidence>
<feature type="transmembrane region" description="Helical" evidence="6">
    <location>
        <begin position="139"/>
        <end position="160"/>
    </location>
</feature>
<protein>
    <submittedName>
        <fullName evidence="7">Flippase</fullName>
    </submittedName>
</protein>
<feature type="transmembrane region" description="Helical" evidence="6">
    <location>
        <begin position="448"/>
        <end position="465"/>
    </location>
</feature>
<keyword evidence="8" id="KW-1185">Reference proteome</keyword>
<dbReference type="PANTHER" id="PTHR30250:SF26">
    <property type="entry name" value="PSMA PROTEIN"/>
    <property type="match status" value="1"/>
</dbReference>
<dbReference type="RefSeq" id="WP_105241236.1">
    <property type="nucleotide sequence ID" value="NZ_CP023270.1"/>
</dbReference>
<feature type="transmembrane region" description="Helical" evidence="6">
    <location>
        <begin position="282"/>
        <end position="302"/>
    </location>
</feature>
<organism evidence="7 8">
    <name type="scientific">Achromobacter spanius</name>
    <dbReference type="NCBI Taxonomy" id="217203"/>
    <lineage>
        <taxon>Bacteria</taxon>
        <taxon>Pseudomonadati</taxon>
        <taxon>Pseudomonadota</taxon>
        <taxon>Betaproteobacteria</taxon>
        <taxon>Burkholderiales</taxon>
        <taxon>Alcaligenaceae</taxon>
        <taxon>Achromobacter</taxon>
    </lineage>
</organism>
<keyword evidence="5 6" id="KW-0472">Membrane</keyword>
<dbReference type="Pfam" id="PF01943">
    <property type="entry name" value="Polysacc_synt"/>
    <property type="match status" value="1"/>
</dbReference>
<reference evidence="7 8" key="1">
    <citation type="submission" date="2017-09" db="EMBL/GenBank/DDBJ databases">
        <title>Genomic, metabolic, and phenotypic characteristics of bacterial isolates from the natural microbiome of the model nematode Caenorhabditis elegans.</title>
        <authorList>
            <person name="Zimmermann J."/>
            <person name="Obeng N."/>
            <person name="Yang W."/>
            <person name="Obeng O."/>
            <person name="Kissoyan K."/>
            <person name="Pees B."/>
            <person name="Dirksen P."/>
            <person name="Hoppner M."/>
            <person name="Franke A."/>
            <person name="Rosenstiel P."/>
            <person name="Leippe M."/>
            <person name="Dierking K."/>
            <person name="Kaleta C."/>
            <person name="Schulenburg H."/>
        </authorList>
    </citation>
    <scope>NUCLEOTIDE SEQUENCE [LARGE SCALE GENOMIC DNA]</scope>
    <source>
        <strain evidence="7 8">MYb73</strain>
    </source>
</reference>
<keyword evidence="2" id="KW-1003">Cell membrane</keyword>
<dbReference type="CDD" id="cd13128">
    <property type="entry name" value="MATE_Wzx_like"/>
    <property type="match status" value="1"/>
</dbReference>
<dbReference type="AlphaFoldDB" id="A0A2S0IF49"/>
<evidence type="ECO:0000256" key="1">
    <source>
        <dbReference type="ARBA" id="ARBA00004651"/>
    </source>
</evidence>
<proteinExistence type="predicted"/>
<evidence type="ECO:0000313" key="7">
    <source>
        <dbReference type="EMBL" id="AVJ30670.1"/>
    </source>
</evidence>
<feature type="transmembrane region" description="Helical" evidence="6">
    <location>
        <begin position="471"/>
        <end position="490"/>
    </location>
</feature>
<name>A0A2S0IF49_9BURK</name>
<keyword evidence="3 6" id="KW-0812">Transmembrane</keyword>
<feature type="transmembrane region" description="Helical" evidence="6">
    <location>
        <begin position="52"/>
        <end position="74"/>
    </location>
</feature>
<evidence type="ECO:0000256" key="6">
    <source>
        <dbReference type="SAM" id="Phobius"/>
    </source>
</evidence>
<dbReference type="GO" id="GO:0005886">
    <property type="term" value="C:plasma membrane"/>
    <property type="evidence" value="ECO:0007669"/>
    <property type="project" value="UniProtKB-SubCell"/>
</dbReference>
<feature type="transmembrane region" description="Helical" evidence="6">
    <location>
        <begin position="94"/>
        <end position="119"/>
    </location>
</feature>
<feature type="transmembrane region" description="Helical" evidence="6">
    <location>
        <begin position="257"/>
        <end position="276"/>
    </location>
</feature>
<dbReference type="EMBL" id="CP023270">
    <property type="protein sequence ID" value="AVJ30670.1"/>
    <property type="molecule type" value="Genomic_DNA"/>
</dbReference>
<dbReference type="InterPro" id="IPR002797">
    <property type="entry name" value="Polysacc_synth"/>
</dbReference>
<feature type="transmembrane region" description="Helical" evidence="6">
    <location>
        <begin position="417"/>
        <end position="436"/>
    </location>
</feature>
<evidence type="ECO:0000256" key="3">
    <source>
        <dbReference type="ARBA" id="ARBA00022692"/>
    </source>
</evidence>
<feature type="transmembrane region" description="Helical" evidence="6">
    <location>
        <begin position="349"/>
        <end position="372"/>
    </location>
</feature>
<sequence>MSAVYRTSCYGNFLGPSVKLIRHSVYNLLGLGLPLLTAVFSIPVLIRELGDARFGLLTLIWAIVSYLSLFDLGLGRALTQHLAVMLEGKDRRRVGALVVTAIVVIALFSVVAGVLMAVLGPWGLGFISAVPDRAEAINAIWIMALAMPAVVLTAGFRGILEARHAFGIINLIRLPMGLLTFLGPLAVVLYGPPRLDVITLVLAGGRVVTCGLHAWYAKRHLPDDVGPFKFDKTLIRPLCSSGGWMTVSNIVSPVMSYADRFIVGAVISSAAVAYYVTPQELITKLSILPGALTAVLFPALAAQIARQDAAVMPLITKAVGWIFLTLLPITAAIAIFAKELLTLWVGEPFALQSYVLLQIFSAGMFITCLAQIPFTVIQGAGRSHLTAVFHLIEVPLFLAALFLLARHYGLTGAAVAWFLRVAVDAVLMFWGAKLVMNRSMFTSAKLRLLSVSGLAVLGFVGALVPSPAIRAAWLLAVVALVLLIAVRGSARFGHGSRA</sequence>
<dbReference type="InterPro" id="IPR050833">
    <property type="entry name" value="Poly_Biosynth_Transport"/>
</dbReference>
<accession>A0A2S0IF49</accession>
<comment type="subcellular location">
    <subcellularLocation>
        <location evidence="1">Cell membrane</location>
        <topology evidence="1">Multi-pass membrane protein</topology>
    </subcellularLocation>
</comment>
<evidence type="ECO:0000313" key="8">
    <source>
        <dbReference type="Proteomes" id="UP000239477"/>
    </source>
</evidence>
<feature type="transmembrane region" description="Helical" evidence="6">
    <location>
        <begin position="172"/>
        <end position="191"/>
    </location>
</feature>
<keyword evidence="4 6" id="KW-1133">Transmembrane helix</keyword>
<feature type="transmembrane region" description="Helical" evidence="6">
    <location>
        <begin position="314"/>
        <end position="337"/>
    </location>
</feature>
<evidence type="ECO:0000256" key="4">
    <source>
        <dbReference type="ARBA" id="ARBA00022989"/>
    </source>
</evidence>
<feature type="transmembrane region" description="Helical" evidence="6">
    <location>
        <begin position="384"/>
        <end position="405"/>
    </location>
</feature>